<sequence length="132" mass="15240">MLQWLVPRLLSPNFSWPDYRATFLSNQLPPIPRLTHLRIRQFWGFIHTYLRRFSRLYCSWVGVAYDNQIAQLPFGLILKWSDGTRLEKVLAMQVARKAGLPVLKVIYYGGHADSPYAPVSILITRVPGKELG</sequence>
<keyword evidence="2" id="KW-1185">Reference proteome</keyword>
<evidence type="ECO:0000313" key="1">
    <source>
        <dbReference type="EMBL" id="PYH76184.1"/>
    </source>
</evidence>
<gene>
    <name evidence="1" type="ORF">BO82DRAFT_215405</name>
</gene>
<dbReference type="OrthoDB" id="2906425at2759"/>
<dbReference type="GeneID" id="37133475"/>
<reference evidence="1 2" key="1">
    <citation type="submission" date="2016-12" db="EMBL/GenBank/DDBJ databases">
        <title>The genomes of Aspergillus section Nigri reveals drivers in fungal speciation.</title>
        <authorList>
            <consortium name="DOE Joint Genome Institute"/>
            <person name="Vesth T.C."/>
            <person name="Nybo J."/>
            <person name="Theobald S."/>
            <person name="Brandl J."/>
            <person name="Frisvad J.C."/>
            <person name="Nielsen K.F."/>
            <person name="Lyhne E.K."/>
            <person name="Kogle M.E."/>
            <person name="Kuo A."/>
            <person name="Riley R."/>
            <person name="Clum A."/>
            <person name="Nolan M."/>
            <person name="Lipzen A."/>
            <person name="Salamov A."/>
            <person name="Henrissat B."/>
            <person name="Wiebenga A."/>
            <person name="De Vries R.P."/>
            <person name="Grigoriev I.V."/>
            <person name="Mortensen U.H."/>
            <person name="Andersen M.R."/>
            <person name="Baker S.E."/>
        </authorList>
    </citation>
    <scope>NUCLEOTIDE SEQUENCE [LARGE SCALE GENOMIC DNA]</scope>
    <source>
        <strain evidence="1 2">CBS 121591</strain>
    </source>
</reference>
<dbReference type="Proteomes" id="UP000248340">
    <property type="component" value="Unassembled WGS sequence"/>
</dbReference>
<protein>
    <submittedName>
        <fullName evidence="1">Uncharacterized protein</fullName>
    </submittedName>
</protein>
<evidence type="ECO:0000313" key="2">
    <source>
        <dbReference type="Proteomes" id="UP000248340"/>
    </source>
</evidence>
<name>A0A319BUB4_9EURO</name>
<dbReference type="STRING" id="1448315.A0A319BUB4"/>
<dbReference type="RefSeq" id="XP_025486384.1">
    <property type="nucleotide sequence ID" value="XM_025630734.1"/>
</dbReference>
<organism evidence="1 2">
    <name type="scientific">Aspergillus uvarum CBS 121591</name>
    <dbReference type="NCBI Taxonomy" id="1448315"/>
    <lineage>
        <taxon>Eukaryota</taxon>
        <taxon>Fungi</taxon>
        <taxon>Dikarya</taxon>
        <taxon>Ascomycota</taxon>
        <taxon>Pezizomycotina</taxon>
        <taxon>Eurotiomycetes</taxon>
        <taxon>Eurotiomycetidae</taxon>
        <taxon>Eurotiales</taxon>
        <taxon>Aspergillaceae</taxon>
        <taxon>Aspergillus</taxon>
        <taxon>Aspergillus subgen. Circumdati</taxon>
    </lineage>
</organism>
<proteinExistence type="predicted"/>
<accession>A0A319BUB4</accession>
<dbReference type="EMBL" id="KZ821765">
    <property type="protein sequence ID" value="PYH76184.1"/>
    <property type="molecule type" value="Genomic_DNA"/>
</dbReference>
<dbReference type="VEuPathDB" id="FungiDB:BO82DRAFT_215405"/>
<dbReference type="AlphaFoldDB" id="A0A319BUB4"/>